<feature type="region of interest" description="Disordered" evidence="1">
    <location>
        <begin position="1020"/>
        <end position="1049"/>
    </location>
</feature>
<evidence type="ECO:0000259" key="2">
    <source>
        <dbReference type="Pfam" id="PF18803"/>
    </source>
</evidence>
<dbReference type="InterPro" id="IPR040521">
    <property type="entry name" value="KDZ"/>
</dbReference>
<comment type="caution">
    <text evidence="3">The sequence shown here is derived from an EMBL/GenBank/DDBJ whole genome shotgun (WGS) entry which is preliminary data.</text>
</comment>
<keyword evidence="4" id="KW-1185">Reference proteome</keyword>
<accession>A0ABR3EMV8</accession>
<dbReference type="Pfam" id="PF18758">
    <property type="entry name" value="KDZ"/>
    <property type="match status" value="1"/>
</dbReference>
<feature type="region of interest" description="Disordered" evidence="1">
    <location>
        <begin position="661"/>
        <end position="683"/>
    </location>
</feature>
<gene>
    <name evidence="3" type="ORF">V5O48_017844</name>
</gene>
<evidence type="ECO:0000313" key="3">
    <source>
        <dbReference type="EMBL" id="KAL0564209.1"/>
    </source>
</evidence>
<evidence type="ECO:0000256" key="1">
    <source>
        <dbReference type="SAM" id="MobiDB-lite"/>
    </source>
</evidence>
<dbReference type="Pfam" id="PF18803">
    <property type="entry name" value="CxC2"/>
    <property type="match status" value="1"/>
</dbReference>
<organism evidence="3 4">
    <name type="scientific">Marasmius crinis-equi</name>
    <dbReference type="NCBI Taxonomy" id="585013"/>
    <lineage>
        <taxon>Eukaryota</taxon>
        <taxon>Fungi</taxon>
        <taxon>Dikarya</taxon>
        <taxon>Basidiomycota</taxon>
        <taxon>Agaricomycotina</taxon>
        <taxon>Agaricomycetes</taxon>
        <taxon>Agaricomycetidae</taxon>
        <taxon>Agaricales</taxon>
        <taxon>Marasmiineae</taxon>
        <taxon>Marasmiaceae</taxon>
        <taxon>Marasmius</taxon>
    </lineage>
</organism>
<evidence type="ECO:0000313" key="4">
    <source>
        <dbReference type="Proteomes" id="UP001465976"/>
    </source>
</evidence>
<feature type="compositionally biased region" description="Polar residues" evidence="1">
    <location>
        <begin position="13"/>
        <end position="49"/>
    </location>
</feature>
<protein>
    <recommendedName>
        <fullName evidence="2">CxC2-like cysteine cluster KDZ transposase-associated domain-containing protein</fullName>
    </recommendedName>
</protein>
<feature type="region of interest" description="Disordered" evidence="1">
    <location>
        <begin position="1"/>
        <end position="81"/>
    </location>
</feature>
<sequence>MARNKPKVVKVSNAAQRSVARSQPTPTPSVSTERSITTSGPQGPRTTVVNDAAKRRDPPTGSGKKRKAKKARHTYTSQGKSIHLSRFREEEQRETLLDTIISKEVDSRTNTECCLPGSKRLVQCEDCRFSAPTCNQCFVRNHKHCPLHWAQVWNNKFFDRQEPSSLGLDVFLGHNGEHCPLVNYSVTKPVSFTIMDCNGIHSTKVHFCGCAHSGSHMRQLLLARLFPATVDRPETAFTFELLEDYHLHTLASKNSAQDYMYAMRMKTDNRFPEKVKNPMQDFLRVTRLWHTLLIEKRSGQWHGLNEHFPLRDATSVSFPCFVCAEPGFNVPECWSEEEEGDVDDEFIHLASAFWSMDGHFGLQRKNKIDDPDDVSLLEGRGMFPEDEWFRELLSKHGKQSQEKSSCAKFKVIEMQNRLKFKGCVISGVVAVQCARHGIFMAATDLSLGETQLHVDIALASALNFVLARALCLTRFFCRVVAIYDIACQFSIHFGERIRRYLPEFGDVVDYFVWLVAKMHLDGHIAPCKYRYSLNYTQGCGRVDGEQIERTWPETKQAGGATREMNHGHRHDVLIDFWIFWNWTRLVRMTPSLYKKLTNARATLPKKIDYFIRLSVDAGQQRVSEWEKLSTEPSFDSKGEIKSVYRFDQAGLPSQESLLQDMLERERSRETKEESDAKGPEASFINQGLKLEAQQYELRTLVKKGETPPEDLMKKRESLRSRIRTWRKLQLLHMPGINNILGSLPFADPEDEELYLPSYFRDARYNRHTLGDTECKLRRGQAFDAISDLKYTLKHKRVLARTKRKESRGVKRNMRSTKFIRDVSQKADSWAEKYRRARERLINLGFTDGTDTSDFPALTDDAMYRPKIDGGDAALGEGSRVAGWIWRKVVSSDSLSPEQQLQAEDQYERVPWFRAKADMRRWLEEVELLEEEFRRLVRACDHMCKAWNSVANSSSAGHAAYAYHKADMFSQMSTEAREKLVAAGGGWPAEGQSLTEYLRSRRPRLSVDWAEVGAELKSAESLAGISGIQHDDGGDETSSDEDDDDGEDVE</sequence>
<feature type="compositionally biased region" description="Basic residues" evidence="1">
    <location>
        <begin position="63"/>
        <end position="73"/>
    </location>
</feature>
<dbReference type="EMBL" id="JBAHYK010002924">
    <property type="protein sequence ID" value="KAL0564209.1"/>
    <property type="molecule type" value="Genomic_DNA"/>
</dbReference>
<feature type="compositionally biased region" description="Acidic residues" evidence="1">
    <location>
        <begin position="1032"/>
        <end position="1049"/>
    </location>
</feature>
<proteinExistence type="predicted"/>
<dbReference type="InterPro" id="IPR041457">
    <property type="entry name" value="CxC2_KDZ-assoc"/>
</dbReference>
<reference evidence="3 4" key="1">
    <citation type="submission" date="2024-02" db="EMBL/GenBank/DDBJ databases">
        <title>A draft genome for the cacao thread blight pathogen Marasmius crinis-equi.</title>
        <authorList>
            <person name="Cohen S.P."/>
            <person name="Baruah I.K."/>
            <person name="Amoako-Attah I."/>
            <person name="Bukari Y."/>
            <person name="Meinhardt L.W."/>
            <person name="Bailey B.A."/>
        </authorList>
    </citation>
    <scope>NUCLEOTIDE SEQUENCE [LARGE SCALE GENOMIC DNA]</scope>
    <source>
        <strain evidence="3 4">GH-76</strain>
    </source>
</reference>
<name>A0ABR3EMV8_9AGAR</name>
<feature type="domain" description="CxC2-like cysteine cluster KDZ transposase-associated" evidence="2">
    <location>
        <begin position="165"/>
        <end position="269"/>
    </location>
</feature>
<dbReference type="Proteomes" id="UP001465976">
    <property type="component" value="Unassembled WGS sequence"/>
</dbReference>
<feature type="compositionally biased region" description="Basic and acidic residues" evidence="1">
    <location>
        <begin position="661"/>
        <end position="678"/>
    </location>
</feature>